<dbReference type="CDD" id="cd08070">
    <property type="entry name" value="MPN_like"/>
    <property type="match status" value="1"/>
</dbReference>
<proteinExistence type="predicted"/>
<dbReference type="InterPro" id="IPR028090">
    <property type="entry name" value="JAB_dom_prok"/>
</dbReference>
<dbReference type="EMBL" id="JTDN01000001">
    <property type="protein sequence ID" value="KHL26472.1"/>
    <property type="molecule type" value="Genomic_DNA"/>
</dbReference>
<keyword evidence="2" id="KW-0479">Metal-binding</keyword>
<dbReference type="GO" id="GO:0006508">
    <property type="term" value="P:proteolysis"/>
    <property type="evidence" value="ECO:0007669"/>
    <property type="project" value="UniProtKB-KW"/>
</dbReference>
<dbReference type="GO" id="GO:0008235">
    <property type="term" value="F:metalloexopeptidase activity"/>
    <property type="evidence" value="ECO:0007669"/>
    <property type="project" value="TreeGrafter"/>
</dbReference>
<evidence type="ECO:0000256" key="5">
    <source>
        <dbReference type="ARBA" id="ARBA00023049"/>
    </source>
</evidence>
<reference evidence="7 8" key="1">
    <citation type="submission" date="2014-11" db="EMBL/GenBank/DDBJ databases">
        <title>Draft genome sequence of Kirrobacter mercurialis.</title>
        <authorList>
            <person name="Coil D.A."/>
            <person name="Eisen J.A."/>
        </authorList>
    </citation>
    <scope>NUCLEOTIDE SEQUENCE [LARGE SCALE GENOMIC DNA]</scope>
    <source>
        <strain evidence="7 8">Coronado</strain>
    </source>
</reference>
<dbReference type="RefSeq" id="WP_039095785.1">
    <property type="nucleotide sequence ID" value="NZ_JTDN01000001.1"/>
</dbReference>
<dbReference type="GO" id="GO:0008270">
    <property type="term" value="F:zinc ion binding"/>
    <property type="evidence" value="ECO:0007669"/>
    <property type="project" value="TreeGrafter"/>
</dbReference>
<evidence type="ECO:0000256" key="4">
    <source>
        <dbReference type="ARBA" id="ARBA00022833"/>
    </source>
</evidence>
<evidence type="ECO:0000256" key="3">
    <source>
        <dbReference type="ARBA" id="ARBA00022801"/>
    </source>
</evidence>
<evidence type="ECO:0000256" key="1">
    <source>
        <dbReference type="ARBA" id="ARBA00022670"/>
    </source>
</evidence>
<dbReference type="InterPro" id="IPR051929">
    <property type="entry name" value="VirAsm_ModProt"/>
</dbReference>
<dbReference type="AlphaFoldDB" id="A0A0B2C2I3"/>
<evidence type="ECO:0000259" key="6">
    <source>
        <dbReference type="PROSITE" id="PS50249"/>
    </source>
</evidence>
<dbReference type="PROSITE" id="PS50249">
    <property type="entry name" value="MPN"/>
    <property type="match status" value="1"/>
</dbReference>
<keyword evidence="5" id="KW-0482">Metalloprotease</keyword>
<dbReference type="Proteomes" id="UP000030988">
    <property type="component" value="Unassembled WGS sequence"/>
</dbReference>
<dbReference type="STRING" id="1572751.PK98_08630"/>
<keyword evidence="8" id="KW-1185">Reference proteome</keyword>
<accession>A0A0B2C2I3</accession>
<evidence type="ECO:0000313" key="8">
    <source>
        <dbReference type="Proteomes" id="UP000030988"/>
    </source>
</evidence>
<dbReference type="PANTHER" id="PTHR34858">
    <property type="entry name" value="CYSO-CYSTEINE PEPTIDASE"/>
    <property type="match status" value="1"/>
</dbReference>
<evidence type="ECO:0000313" key="7">
    <source>
        <dbReference type="EMBL" id="KHL26472.1"/>
    </source>
</evidence>
<gene>
    <name evidence="7" type="ORF">PK98_08630</name>
</gene>
<comment type="caution">
    <text evidence="7">The sequence shown here is derived from an EMBL/GenBank/DDBJ whole genome shotgun (WGS) entry which is preliminary data.</text>
</comment>
<dbReference type="Pfam" id="PF14464">
    <property type="entry name" value="Prok-JAB"/>
    <property type="match status" value="1"/>
</dbReference>
<keyword evidence="1" id="KW-0645">Protease</keyword>
<dbReference type="OrthoDB" id="9802958at2"/>
<name>A0A0B2C2I3_9SPHN</name>
<dbReference type="SUPFAM" id="SSF102712">
    <property type="entry name" value="JAB1/MPN domain"/>
    <property type="match status" value="1"/>
</dbReference>
<feature type="domain" description="MPN" evidence="6">
    <location>
        <begin position="2"/>
        <end position="131"/>
    </location>
</feature>
<dbReference type="Gene3D" id="3.40.140.10">
    <property type="entry name" value="Cytidine Deaminase, domain 2"/>
    <property type="match status" value="1"/>
</dbReference>
<keyword evidence="3" id="KW-0378">Hydrolase</keyword>
<organism evidence="7 8">
    <name type="scientific">Croceibacterium mercuriale</name>
    <dbReference type="NCBI Taxonomy" id="1572751"/>
    <lineage>
        <taxon>Bacteria</taxon>
        <taxon>Pseudomonadati</taxon>
        <taxon>Pseudomonadota</taxon>
        <taxon>Alphaproteobacteria</taxon>
        <taxon>Sphingomonadales</taxon>
        <taxon>Erythrobacteraceae</taxon>
        <taxon>Croceibacterium</taxon>
    </lineage>
</organism>
<dbReference type="InterPro" id="IPR037518">
    <property type="entry name" value="MPN"/>
</dbReference>
<dbReference type="PANTHER" id="PTHR34858:SF1">
    <property type="entry name" value="CYSO-CYSTEINE PEPTIDASE"/>
    <property type="match status" value="1"/>
</dbReference>
<evidence type="ECO:0000256" key="2">
    <source>
        <dbReference type="ARBA" id="ARBA00022723"/>
    </source>
</evidence>
<protein>
    <submittedName>
        <fullName evidence="7">Peptidase</fullName>
    </submittedName>
</protein>
<keyword evidence="4" id="KW-0862">Zinc</keyword>
<sequence>MEWTVTSAVLAMLRAEAAAAHPLECCGLLLGRGGAITQAVPAANVAAEPWHRFEIDPAALIAAHRAARAGGPQVLGYYHSHPVGEARPSATDQAQAAGDGRVWAIVAGCDVCWWRDDEPGFAPLPCSVTES</sequence>